<organism evidence="5 6">
    <name type="scientific">Robbsia andropogonis</name>
    <dbReference type="NCBI Taxonomy" id="28092"/>
    <lineage>
        <taxon>Bacteria</taxon>
        <taxon>Pseudomonadati</taxon>
        <taxon>Pseudomonadota</taxon>
        <taxon>Betaproteobacteria</taxon>
        <taxon>Burkholderiales</taxon>
        <taxon>Burkholderiaceae</taxon>
        <taxon>Robbsia</taxon>
    </lineage>
</organism>
<evidence type="ECO:0000313" key="6">
    <source>
        <dbReference type="Proteomes" id="UP000033618"/>
    </source>
</evidence>
<dbReference type="Gene3D" id="3.30.1360.40">
    <property type="match status" value="1"/>
</dbReference>
<gene>
    <name evidence="5" type="ORF">WM40_23170</name>
</gene>
<dbReference type="Gene3D" id="2.40.100.10">
    <property type="entry name" value="Cyclophilin-like"/>
    <property type="match status" value="1"/>
</dbReference>
<dbReference type="SMART" id="SM00796">
    <property type="entry name" value="AHS1"/>
    <property type="match status" value="1"/>
</dbReference>
<accession>A0A0F5JUE0</accession>
<keyword evidence="1" id="KW-0547">Nucleotide-binding</keyword>
<evidence type="ECO:0000256" key="2">
    <source>
        <dbReference type="ARBA" id="ARBA00022801"/>
    </source>
</evidence>
<dbReference type="Proteomes" id="UP000033618">
    <property type="component" value="Unassembled WGS sequence"/>
</dbReference>
<protein>
    <recommendedName>
        <fullName evidence="4">Carboxyltransferase domain-containing protein</fullName>
    </recommendedName>
</protein>
<dbReference type="InterPro" id="IPR029000">
    <property type="entry name" value="Cyclophilin-like_dom_sf"/>
</dbReference>
<evidence type="ECO:0000256" key="1">
    <source>
        <dbReference type="ARBA" id="ARBA00022741"/>
    </source>
</evidence>
<evidence type="ECO:0000259" key="4">
    <source>
        <dbReference type="SMART" id="SM00796"/>
    </source>
</evidence>
<feature type="domain" description="Carboxyltransferase" evidence="4">
    <location>
        <begin position="2"/>
        <end position="217"/>
    </location>
</feature>
<dbReference type="GO" id="GO:0005524">
    <property type="term" value="F:ATP binding"/>
    <property type="evidence" value="ECO:0007669"/>
    <property type="project" value="UniProtKB-KW"/>
</dbReference>
<dbReference type="SUPFAM" id="SSF50891">
    <property type="entry name" value="Cyclophilin-like"/>
    <property type="match status" value="1"/>
</dbReference>
<dbReference type="AlphaFoldDB" id="A0A0F5JUE0"/>
<dbReference type="PANTHER" id="PTHR34698">
    <property type="entry name" value="5-OXOPROLINASE SUBUNIT B"/>
    <property type="match status" value="1"/>
</dbReference>
<sequence length="242" mass="26281">MPSGDCCLIVEFGQTISLDVNQHACRFADRVRAKAIRGVVDVVPMFAGVAVHYLPEQIVCGHAHHAADCDVNADEIPFDALCREMHVLLTAHDGGTDITARVIEVPVCYGGEYGPDFDDVAHSTGMDRDALIAAHSGADARVFMVGFAPGAPYLGLWDQRFALPRRASPRMLVPAGTVSIANRQTVIMPLDLPTGWHLLGRTPLRLYNPKAESPFLLSPGDRVKFVPIDSDTFKAIAREQPV</sequence>
<dbReference type="PATRIC" id="fig|28092.6.peg.5444"/>
<dbReference type="NCBIfam" id="TIGR00370">
    <property type="entry name" value="5-oxoprolinase subunit PxpB"/>
    <property type="match status" value="1"/>
</dbReference>
<keyword evidence="3" id="KW-0067">ATP-binding</keyword>
<dbReference type="EMBL" id="LAQU01000042">
    <property type="protein sequence ID" value="KKB61463.1"/>
    <property type="molecule type" value="Genomic_DNA"/>
</dbReference>
<keyword evidence="6" id="KW-1185">Reference proteome</keyword>
<evidence type="ECO:0000256" key="3">
    <source>
        <dbReference type="ARBA" id="ARBA00022840"/>
    </source>
</evidence>
<keyword evidence="2" id="KW-0378">Hydrolase</keyword>
<dbReference type="InterPro" id="IPR003833">
    <property type="entry name" value="CT_C_D"/>
</dbReference>
<dbReference type="GO" id="GO:0016787">
    <property type="term" value="F:hydrolase activity"/>
    <property type="evidence" value="ECO:0007669"/>
    <property type="project" value="UniProtKB-KW"/>
</dbReference>
<name>A0A0F5JUE0_9BURK</name>
<dbReference type="InterPro" id="IPR010016">
    <property type="entry name" value="PxpB"/>
</dbReference>
<dbReference type="PANTHER" id="PTHR34698:SF2">
    <property type="entry name" value="5-OXOPROLINASE SUBUNIT B"/>
    <property type="match status" value="1"/>
</dbReference>
<reference evidence="5 6" key="1">
    <citation type="submission" date="2015-03" db="EMBL/GenBank/DDBJ databases">
        <title>Draft Genome Sequence of Burkholderia andropogonis type strain ICMP2807, isolated from Sorghum bicolor.</title>
        <authorList>
            <person name="Lopes-Santos L."/>
            <person name="Castro D.B."/>
            <person name="Ottoboni L.M."/>
            <person name="Park D."/>
            <person name="Weirc B.S."/>
            <person name="Destefano S.A."/>
        </authorList>
    </citation>
    <scope>NUCLEOTIDE SEQUENCE [LARGE SCALE GENOMIC DNA]</scope>
    <source>
        <strain evidence="5 6">ICMP2807</strain>
    </source>
</reference>
<evidence type="ECO:0000313" key="5">
    <source>
        <dbReference type="EMBL" id="KKB61463.1"/>
    </source>
</evidence>
<dbReference type="Pfam" id="PF02682">
    <property type="entry name" value="CT_C_D"/>
    <property type="match status" value="1"/>
</dbReference>
<comment type="caution">
    <text evidence="5">The sequence shown here is derived from an EMBL/GenBank/DDBJ whole genome shotgun (WGS) entry which is preliminary data.</text>
</comment>
<dbReference type="SUPFAM" id="SSF160467">
    <property type="entry name" value="PH0987 N-terminal domain-like"/>
    <property type="match status" value="1"/>
</dbReference>
<dbReference type="STRING" id="28092.WM40_23170"/>
<proteinExistence type="predicted"/>